<name>A0A9D2DUQ6_9FIRM</name>
<proteinExistence type="predicted"/>
<organism evidence="1 2">
    <name type="scientific">Candidatus Blautia faecigallinarum</name>
    <dbReference type="NCBI Taxonomy" id="2838488"/>
    <lineage>
        <taxon>Bacteria</taxon>
        <taxon>Bacillati</taxon>
        <taxon>Bacillota</taxon>
        <taxon>Clostridia</taxon>
        <taxon>Lachnospirales</taxon>
        <taxon>Lachnospiraceae</taxon>
        <taxon>Blautia</taxon>
    </lineage>
</organism>
<reference evidence="1" key="1">
    <citation type="journal article" date="2021" name="PeerJ">
        <title>Extensive microbial diversity within the chicken gut microbiome revealed by metagenomics and culture.</title>
        <authorList>
            <person name="Gilroy R."/>
            <person name="Ravi A."/>
            <person name="Getino M."/>
            <person name="Pursley I."/>
            <person name="Horton D.L."/>
            <person name="Alikhan N.F."/>
            <person name="Baker D."/>
            <person name="Gharbi K."/>
            <person name="Hall N."/>
            <person name="Watson M."/>
            <person name="Adriaenssens E.M."/>
            <person name="Foster-Nyarko E."/>
            <person name="Jarju S."/>
            <person name="Secka A."/>
            <person name="Antonio M."/>
            <person name="Oren A."/>
            <person name="Chaudhuri R.R."/>
            <person name="La Ragione R."/>
            <person name="Hildebrand F."/>
            <person name="Pallen M.J."/>
        </authorList>
    </citation>
    <scope>NUCLEOTIDE SEQUENCE</scope>
    <source>
        <strain evidence="1">14324</strain>
    </source>
</reference>
<dbReference type="Pfam" id="PF18937">
    <property type="entry name" value="DUF5685"/>
    <property type="match status" value="1"/>
</dbReference>
<evidence type="ECO:0000313" key="2">
    <source>
        <dbReference type="Proteomes" id="UP000824041"/>
    </source>
</evidence>
<sequence>MFGYIVLNKPEIKIKDFEEYRSFYCGLCRELREKFGLAGQVSLTYDMTFVILLLDGLYEPGIRKGTTRCIMHPVRKQMVRKSVVTEYAADMNLLLTYYKCMDDWKDERKLIRLGYAKILEGKNEETAQAYQKKAEKILALLEQLSRWERAGERDIDKMAGCFGKIMEEVFAYKEDIWEKSLRRMGFYLGKFIYL</sequence>
<accession>A0A9D2DUQ6</accession>
<dbReference type="Proteomes" id="UP000824041">
    <property type="component" value="Unassembled WGS sequence"/>
</dbReference>
<feature type="non-terminal residue" evidence="1">
    <location>
        <position position="194"/>
    </location>
</feature>
<evidence type="ECO:0000313" key="1">
    <source>
        <dbReference type="EMBL" id="HIZ23572.1"/>
    </source>
</evidence>
<gene>
    <name evidence="1" type="ORF">IAA21_12390</name>
</gene>
<protein>
    <submittedName>
        <fullName evidence="1">Uncharacterized protein</fullName>
    </submittedName>
</protein>
<reference evidence="1" key="2">
    <citation type="submission" date="2021-04" db="EMBL/GenBank/DDBJ databases">
        <authorList>
            <person name="Gilroy R."/>
        </authorList>
    </citation>
    <scope>NUCLEOTIDE SEQUENCE</scope>
    <source>
        <strain evidence="1">14324</strain>
    </source>
</reference>
<comment type="caution">
    <text evidence="1">The sequence shown here is derived from an EMBL/GenBank/DDBJ whole genome shotgun (WGS) entry which is preliminary data.</text>
</comment>
<dbReference type="EMBL" id="DXBU01000166">
    <property type="protein sequence ID" value="HIZ23572.1"/>
    <property type="molecule type" value="Genomic_DNA"/>
</dbReference>
<dbReference type="InterPro" id="IPR043740">
    <property type="entry name" value="DUF5685"/>
</dbReference>
<dbReference type="AlphaFoldDB" id="A0A9D2DUQ6"/>